<dbReference type="Proteomes" id="UP000245399">
    <property type="component" value="Chromosome"/>
</dbReference>
<evidence type="ECO:0000256" key="4">
    <source>
        <dbReference type="ARBA" id="ARBA00022801"/>
    </source>
</evidence>
<dbReference type="InterPro" id="IPR023346">
    <property type="entry name" value="Lysozyme-like_dom_sf"/>
</dbReference>
<evidence type="ECO:0000313" key="8">
    <source>
        <dbReference type="Proteomes" id="UP000245399"/>
    </source>
</evidence>
<keyword evidence="4 6" id="KW-0378">Hydrolase</keyword>
<dbReference type="InterPro" id="IPR043688">
    <property type="entry name" value="SAR_endolysin-like"/>
</dbReference>
<evidence type="ECO:0000256" key="3">
    <source>
        <dbReference type="ARBA" id="ARBA00022638"/>
    </source>
</evidence>
<dbReference type="SUPFAM" id="SSF53955">
    <property type="entry name" value="Lysozyme-like"/>
    <property type="match status" value="1"/>
</dbReference>
<evidence type="ECO:0000256" key="2">
    <source>
        <dbReference type="ARBA" id="ARBA00022529"/>
    </source>
</evidence>
<dbReference type="GO" id="GO:0009253">
    <property type="term" value="P:peptidoglycan catabolic process"/>
    <property type="evidence" value="ECO:0007669"/>
    <property type="project" value="InterPro"/>
</dbReference>
<proteinExistence type="inferred from homology"/>
<dbReference type="InterPro" id="IPR023347">
    <property type="entry name" value="Lysozyme_dom_sf"/>
</dbReference>
<keyword evidence="2 6" id="KW-0929">Antimicrobial</keyword>
<evidence type="ECO:0000256" key="1">
    <source>
        <dbReference type="ARBA" id="ARBA00000632"/>
    </source>
</evidence>
<dbReference type="InterPro" id="IPR034690">
    <property type="entry name" value="Endolysin_T4_type"/>
</dbReference>
<dbReference type="EC" id="3.2.1.17" evidence="6"/>
<dbReference type="Gene3D" id="1.10.530.40">
    <property type="match status" value="1"/>
</dbReference>
<keyword evidence="3 6" id="KW-0081">Bacteriolytic enzyme</keyword>
<gene>
    <name evidence="7" type="ORF">DKC05_25000</name>
</gene>
<dbReference type="HAMAP" id="MF_04110">
    <property type="entry name" value="ENDOLYSIN_T4"/>
    <property type="match status" value="1"/>
</dbReference>
<evidence type="ECO:0000256" key="5">
    <source>
        <dbReference type="ARBA" id="ARBA00023295"/>
    </source>
</evidence>
<accession>A0AB33G6C0</accession>
<protein>
    <recommendedName>
        <fullName evidence="6">Lysozyme</fullName>
        <ecNumber evidence="6">3.2.1.17</ecNumber>
    </recommendedName>
</protein>
<keyword evidence="5 6" id="KW-0326">Glycosidase</keyword>
<dbReference type="InterPro" id="IPR002196">
    <property type="entry name" value="Glyco_hydro_24"/>
</dbReference>
<comment type="catalytic activity">
    <reaction evidence="1 6">
        <text>Hydrolysis of (1-&gt;4)-beta-linkages between N-acetylmuramic acid and N-acetyl-D-glucosamine residues in a peptidoglycan and between N-acetyl-D-glucosamine residues in chitodextrins.</text>
        <dbReference type="EC" id="3.2.1.17"/>
    </reaction>
</comment>
<dbReference type="GO" id="GO:0016998">
    <property type="term" value="P:cell wall macromolecule catabolic process"/>
    <property type="evidence" value="ECO:0007669"/>
    <property type="project" value="InterPro"/>
</dbReference>
<dbReference type="EMBL" id="CP029449">
    <property type="protein sequence ID" value="AWL70674.1"/>
    <property type="molecule type" value="Genomic_DNA"/>
</dbReference>
<dbReference type="CDD" id="cd16900">
    <property type="entry name" value="endolysin_R21-like"/>
    <property type="match status" value="1"/>
</dbReference>
<organism evidence="7 8">
    <name type="scientific">Serratia marcescens</name>
    <dbReference type="NCBI Taxonomy" id="615"/>
    <lineage>
        <taxon>Bacteria</taxon>
        <taxon>Pseudomonadati</taxon>
        <taxon>Pseudomonadota</taxon>
        <taxon>Gammaproteobacteria</taxon>
        <taxon>Enterobacterales</taxon>
        <taxon>Yersiniaceae</taxon>
        <taxon>Serratia</taxon>
    </lineage>
</organism>
<dbReference type="Pfam" id="PF00959">
    <property type="entry name" value="Phage_lysozyme"/>
    <property type="match status" value="1"/>
</dbReference>
<dbReference type="PANTHER" id="PTHR38107">
    <property type="match status" value="1"/>
</dbReference>
<dbReference type="InterPro" id="IPR051018">
    <property type="entry name" value="Bacteriophage_GH24"/>
</dbReference>
<dbReference type="RefSeq" id="WP_047730402.1">
    <property type="nucleotide sequence ID" value="NZ_CADDTT010000054.1"/>
</dbReference>
<dbReference type="AlphaFoldDB" id="A0AB33G6C0"/>
<evidence type="ECO:0000256" key="6">
    <source>
        <dbReference type="RuleBase" id="RU003788"/>
    </source>
</evidence>
<name>A0AB33G6C0_SERMA</name>
<comment type="similarity">
    <text evidence="6">Belongs to the glycosyl hydrolase 24 family.</text>
</comment>
<dbReference type="GO" id="GO:0042742">
    <property type="term" value="P:defense response to bacterium"/>
    <property type="evidence" value="ECO:0007669"/>
    <property type="project" value="UniProtKB-KW"/>
</dbReference>
<dbReference type="GO" id="GO:0031640">
    <property type="term" value="P:killing of cells of another organism"/>
    <property type="evidence" value="ECO:0007669"/>
    <property type="project" value="UniProtKB-KW"/>
</dbReference>
<sequence>MPALPDKLRLKLIAVATGGALAMTPVTVKWFEGVSHTPYKDPVGILTVCYGHTGPDIIPGKYYSDAECEALLNQDLKPVFATLDRQVKIPLNEYRKTALATFIYNVGPTAFGKSTLLKKLNQGDIWGACDEMRRWTFAGGVQWKGLITRREAERALCRMESDDDLVIY</sequence>
<reference evidence="7 8" key="1">
    <citation type="submission" date="2018-05" db="EMBL/GenBank/DDBJ databases">
        <title>Klebsiella quasipneumonaiae provides a window into carbapenemase gene transfer, plasmid rearrangements and nosocomial acquisition from the hospital environment.</title>
        <authorList>
            <person name="Mathers A.J."/>
            <person name="Vegesana K."/>
            <person name="Stoesser N."/>
            <person name="Crook D."/>
            <person name="Vaughan A."/>
            <person name="Barry K."/>
            <person name="Parikh H."/>
            <person name="Sebra R."/>
            <person name="Kotay S."/>
            <person name="Walker A.S."/>
            <person name="Sheppard A.E."/>
        </authorList>
    </citation>
    <scope>NUCLEOTIDE SEQUENCE [LARGE SCALE GENOMIC DNA]</scope>
    <source>
        <strain evidence="7 8">CAV1761</strain>
    </source>
</reference>
<dbReference type="HAMAP" id="MF_04136">
    <property type="entry name" value="SAR_ENDOLYSIN"/>
    <property type="match status" value="1"/>
</dbReference>
<dbReference type="PANTHER" id="PTHR38107:SF3">
    <property type="entry name" value="LYSOZYME RRRD-RELATED"/>
    <property type="match status" value="1"/>
</dbReference>
<dbReference type="GO" id="GO:0003796">
    <property type="term" value="F:lysozyme activity"/>
    <property type="evidence" value="ECO:0007669"/>
    <property type="project" value="UniProtKB-EC"/>
</dbReference>
<evidence type="ECO:0000313" key="7">
    <source>
        <dbReference type="EMBL" id="AWL70674.1"/>
    </source>
</evidence>